<comment type="caution">
    <text evidence="2">The sequence shown here is derived from an EMBL/GenBank/DDBJ whole genome shotgun (WGS) entry which is preliminary data.</text>
</comment>
<organism evidence="2 3">
    <name type="scientific">Mucilaginibacter aquariorum</name>
    <dbReference type="NCBI Taxonomy" id="2967225"/>
    <lineage>
        <taxon>Bacteria</taxon>
        <taxon>Pseudomonadati</taxon>
        <taxon>Bacteroidota</taxon>
        <taxon>Sphingobacteriia</taxon>
        <taxon>Sphingobacteriales</taxon>
        <taxon>Sphingobacteriaceae</taxon>
        <taxon>Mucilaginibacter</taxon>
    </lineage>
</organism>
<reference evidence="2 3" key="1">
    <citation type="submission" date="2022-07" db="EMBL/GenBank/DDBJ databases">
        <title>Mucilaginibacter sp. JC4.</title>
        <authorList>
            <person name="Le V."/>
            <person name="Ko S.-R."/>
            <person name="Ahn C.-Y."/>
            <person name="Oh H.-M."/>
        </authorList>
    </citation>
    <scope>NUCLEOTIDE SEQUENCE [LARGE SCALE GENOMIC DNA]</scope>
    <source>
        <strain evidence="2 3">JC4</strain>
    </source>
</reference>
<name>A0ABT1SZU4_9SPHI</name>
<evidence type="ECO:0000259" key="1">
    <source>
        <dbReference type="Pfam" id="PF07978"/>
    </source>
</evidence>
<dbReference type="EMBL" id="JANHOH010000001">
    <property type="protein sequence ID" value="MCQ6957854.1"/>
    <property type="molecule type" value="Genomic_DNA"/>
</dbReference>
<dbReference type="InterPro" id="IPR011008">
    <property type="entry name" value="Dimeric_a/b-barrel"/>
</dbReference>
<evidence type="ECO:0000313" key="2">
    <source>
        <dbReference type="EMBL" id="MCQ6957854.1"/>
    </source>
</evidence>
<dbReference type="Pfam" id="PF07978">
    <property type="entry name" value="NIPSNAP"/>
    <property type="match status" value="1"/>
</dbReference>
<dbReference type="RefSeq" id="WP_256538046.1">
    <property type="nucleotide sequence ID" value="NZ_JANHOH010000001.1"/>
</dbReference>
<dbReference type="InterPro" id="IPR012577">
    <property type="entry name" value="NIPSNAP"/>
</dbReference>
<dbReference type="Gene3D" id="3.30.70.100">
    <property type="match status" value="2"/>
</dbReference>
<gene>
    <name evidence="2" type="ORF">NPE20_07795</name>
</gene>
<sequence>MFLNKKLFRSAGIILLLILSHFSLLAKAANGGYYYQIKIYHFKTQAQENTLDNYLKTAYLPLLHKKGITNVGVFKPVETDTADRCIYVFIPFKNWKSIETFNASAEESNSFATNSQDYTNAAYNKAPYSRIETIILTAFVTRPQPLAIKLTGERAKRVYELRSYESPTEALNFNKVRMFNSGETDLFDRLGFNPVFYGNVIAGSHMPNLMYLTTFNDKADRDKHWDAFGKDAQWKDLSGRKEFQNNVSKGDITFLYPTDYSDF</sequence>
<dbReference type="Proteomes" id="UP001204376">
    <property type="component" value="Unassembled WGS sequence"/>
</dbReference>
<dbReference type="SUPFAM" id="SSF54909">
    <property type="entry name" value="Dimeric alpha+beta barrel"/>
    <property type="match status" value="1"/>
</dbReference>
<keyword evidence="3" id="KW-1185">Reference proteome</keyword>
<accession>A0ABT1SZU4</accession>
<proteinExistence type="predicted"/>
<protein>
    <submittedName>
        <fullName evidence="2">NIPSNAP family protein</fullName>
    </submittedName>
</protein>
<evidence type="ECO:0000313" key="3">
    <source>
        <dbReference type="Proteomes" id="UP001204376"/>
    </source>
</evidence>
<feature type="domain" description="NIPSNAP" evidence="1">
    <location>
        <begin position="159"/>
        <end position="261"/>
    </location>
</feature>